<dbReference type="SMART" id="SM00256">
    <property type="entry name" value="FBOX"/>
    <property type="match status" value="1"/>
</dbReference>
<gene>
    <name evidence="3" type="ORF">NLI96_g5518</name>
</gene>
<feature type="region of interest" description="Disordered" evidence="1">
    <location>
        <begin position="229"/>
        <end position="258"/>
    </location>
</feature>
<proteinExistence type="predicted"/>
<reference evidence="3" key="1">
    <citation type="submission" date="2022-07" db="EMBL/GenBank/DDBJ databases">
        <title>Genome Sequence of Physisporinus lineatus.</title>
        <authorList>
            <person name="Buettner E."/>
        </authorList>
    </citation>
    <scope>NUCLEOTIDE SEQUENCE</scope>
    <source>
        <strain evidence="3">VT162</strain>
    </source>
</reference>
<sequence length="338" mass="37714">MEFPPELVQDIVLSLPFTDIVKFRQLSRTFKRFIDDNSAVQYRVNALAHDIKHLDAKTAPVVDKLKELLLYITAQNTLQTQSVLVSNSPFAIPVNVAWEILEIGLVVTRHKSNPTITISQFPSLSRVIPFREWNVDGSNPPIISVDPSQDLLVLIHLAPGGQIKTSELRKLHALAFSIFDRSVAKATTFPVPQLINGIDAEVHMVHLDMCSFIVLSGDDIWFRLSSETSMSNPDDGFVRSRPRRHSKPTSKITDPSNIASFQLSSHAEAQLRFCTPHPPSTPNTRHTTLEPSDDGSGPESDDVQREVPSSRMTTPAALTDVEEVDEAEEVAVRRRRTK</sequence>
<dbReference type="Pfam" id="PF00646">
    <property type="entry name" value="F-box"/>
    <property type="match status" value="1"/>
</dbReference>
<feature type="compositionally biased region" description="Polar residues" evidence="1">
    <location>
        <begin position="249"/>
        <end position="258"/>
    </location>
</feature>
<organism evidence="3 4">
    <name type="scientific">Meripilus lineatus</name>
    <dbReference type="NCBI Taxonomy" id="2056292"/>
    <lineage>
        <taxon>Eukaryota</taxon>
        <taxon>Fungi</taxon>
        <taxon>Dikarya</taxon>
        <taxon>Basidiomycota</taxon>
        <taxon>Agaricomycotina</taxon>
        <taxon>Agaricomycetes</taxon>
        <taxon>Polyporales</taxon>
        <taxon>Meripilaceae</taxon>
        <taxon>Meripilus</taxon>
    </lineage>
</organism>
<dbReference type="EMBL" id="JANAWD010000182">
    <property type="protein sequence ID" value="KAJ3484615.1"/>
    <property type="molecule type" value="Genomic_DNA"/>
</dbReference>
<comment type="caution">
    <text evidence="3">The sequence shown here is derived from an EMBL/GenBank/DDBJ whole genome shotgun (WGS) entry which is preliminary data.</text>
</comment>
<dbReference type="PROSITE" id="PS50181">
    <property type="entry name" value="FBOX"/>
    <property type="match status" value="1"/>
</dbReference>
<evidence type="ECO:0000313" key="3">
    <source>
        <dbReference type="EMBL" id="KAJ3484615.1"/>
    </source>
</evidence>
<dbReference type="SUPFAM" id="SSF81383">
    <property type="entry name" value="F-box domain"/>
    <property type="match status" value="1"/>
</dbReference>
<evidence type="ECO:0000313" key="4">
    <source>
        <dbReference type="Proteomes" id="UP001212997"/>
    </source>
</evidence>
<feature type="region of interest" description="Disordered" evidence="1">
    <location>
        <begin position="273"/>
        <end position="338"/>
    </location>
</feature>
<dbReference type="AlphaFoldDB" id="A0AAD5V4L2"/>
<feature type="domain" description="F-box" evidence="2">
    <location>
        <begin position="1"/>
        <end position="43"/>
    </location>
</feature>
<dbReference type="InterPro" id="IPR036047">
    <property type="entry name" value="F-box-like_dom_sf"/>
</dbReference>
<dbReference type="Proteomes" id="UP001212997">
    <property type="component" value="Unassembled WGS sequence"/>
</dbReference>
<keyword evidence="4" id="KW-1185">Reference proteome</keyword>
<accession>A0AAD5V4L2</accession>
<name>A0AAD5V4L2_9APHY</name>
<dbReference type="InterPro" id="IPR001810">
    <property type="entry name" value="F-box_dom"/>
</dbReference>
<feature type="compositionally biased region" description="Acidic residues" evidence="1">
    <location>
        <begin position="320"/>
        <end position="329"/>
    </location>
</feature>
<evidence type="ECO:0000259" key="2">
    <source>
        <dbReference type="PROSITE" id="PS50181"/>
    </source>
</evidence>
<protein>
    <recommendedName>
        <fullName evidence="2">F-box domain-containing protein</fullName>
    </recommendedName>
</protein>
<evidence type="ECO:0000256" key="1">
    <source>
        <dbReference type="SAM" id="MobiDB-lite"/>
    </source>
</evidence>